<dbReference type="Proteomes" id="UP001239994">
    <property type="component" value="Unassembled WGS sequence"/>
</dbReference>
<evidence type="ECO:0000256" key="1">
    <source>
        <dbReference type="SAM" id="MobiDB-lite"/>
    </source>
</evidence>
<proteinExistence type="predicted"/>
<evidence type="ECO:0000313" key="2">
    <source>
        <dbReference type="EMBL" id="KAK1789628.1"/>
    </source>
</evidence>
<dbReference type="AlphaFoldDB" id="A0AAD8YYD6"/>
<keyword evidence="3" id="KW-1185">Reference proteome</keyword>
<feature type="region of interest" description="Disordered" evidence="1">
    <location>
        <begin position="154"/>
        <end position="187"/>
    </location>
</feature>
<dbReference type="EMBL" id="JAROKS010000022">
    <property type="protein sequence ID" value="KAK1789628.1"/>
    <property type="molecule type" value="Genomic_DNA"/>
</dbReference>
<reference evidence="2" key="1">
    <citation type="submission" date="2023-03" db="EMBL/GenBank/DDBJ databases">
        <title>Electrophorus voltai genome.</title>
        <authorList>
            <person name="Bian C."/>
        </authorList>
    </citation>
    <scope>NUCLEOTIDE SEQUENCE</scope>
    <source>
        <strain evidence="2">CB-2022</strain>
        <tissue evidence="2">Muscle</tissue>
    </source>
</reference>
<organism evidence="2 3">
    <name type="scientific">Electrophorus voltai</name>
    <dbReference type="NCBI Taxonomy" id="2609070"/>
    <lineage>
        <taxon>Eukaryota</taxon>
        <taxon>Metazoa</taxon>
        <taxon>Chordata</taxon>
        <taxon>Craniata</taxon>
        <taxon>Vertebrata</taxon>
        <taxon>Euteleostomi</taxon>
        <taxon>Actinopterygii</taxon>
        <taxon>Neopterygii</taxon>
        <taxon>Teleostei</taxon>
        <taxon>Ostariophysi</taxon>
        <taxon>Gymnotiformes</taxon>
        <taxon>Gymnotoidei</taxon>
        <taxon>Gymnotidae</taxon>
        <taxon>Electrophorus</taxon>
    </lineage>
</organism>
<accession>A0AAD8YYD6</accession>
<name>A0AAD8YYD6_9TELE</name>
<evidence type="ECO:0000313" key="3">
    <source>
        <dbReference type="Proteomes" id="UP001239994"/>
    </source>
</evidence>
<protein>
    <submittedName>
        <fullName evidence="2">Uncharacterized protein</fullName>
    </submittedName>
</protein>
<sequence>MASTKVIRMSQALAVYWTRQTDPTFNSPTELLSFWMKPDHTSLKLSHFSKPSSHYDATAISVPFPSLLNWYPVGDLITCYSPPLSPRKHARTPNQTQPRCSTVPASRLSELRAFMHCGFCGLRFRSVRPVLREGSWKAPSPGGIPTHWVCHHVAPNGAHKPRQPPATQSDQTVVRKNSHPHGFQTKP</sequence>
<feature type="compositionally biased region" description="Polar residues" evidence="1">
    <location>
        <begin position="165"/>
        <end position="175"/>
    </location>
</feature>
<gene>
    <name evidence="2" type="ORF">P4O66_015523</name>
</gene>
<comment type="caution">
    <text evidence="2">The sequence shown here is derived from an EMBL/GenBank/DDBJ whole genome shotgun (WGS) entry which is preliminary data.</text>
</comment>